<evidence type="ECO:0000313" key="4">
    <source>
        <dbReference type="RefSeq" id="XP_036355647.1"/>
    </source>
</evidence>
<proteinExistence type="predicted"/>
<name>A0A7E6ELG4_9MOLL</name>
<protein>
    <submittedName>
        <fullName evidence="4">Dynein assembly factor 4, axonemal-like</fullName>
    </submittedName>
</protein>
<dbReference type="AlphaFoldDB" id="A0A7E6ELG4"/>
<gene>
    <name evidence="4" type="primary">LOC115230648</name>
</gene>
<dbReference type="InterPro" id="IPR052004">
    <property type="entry name" value="Dynein_assembly_factor_4"/>
</dbReference>
<dbReference type="PANTHER" id="PTHR46492">
    <property type="entry name" value="DYNEIN ASSEMBLY FACTOR 4, AXONEMAL"/>
    <property type="match status" value="1"/>
</dbReference>
<evidence type="ECO:0000313" key="3">
    <source>
        <dbReference type="Proteomes" id="UP000515154"/>
    </source>
</evidence>
<feature type="compositionally biased region" description="Basic and acidic residues" evidence="1">
    <location>
        <begin position="135"/>
        <end position="147"/>
    </location>
</feature>
<keyword evidence="3" id="KW-1185">Reference proteome</keyword>
<dbReference type="InterPro" id="IPR008978">
    <property type="entry name" value="HSP20-like_chaperone"/>
</dbReference>
<evidence type="ECO:0000259" key="2">
    <source>
        <dbReference type="PROSITE" id="PS51203"/>
    </source>
</evidence>
<dbReference type="KEGG" id="osn:115230648"/>
<dbReference type="PROSITE" id="PS51203">
    <property type="entry name" value="CS"/>
    <property type="match status" value="1"/>
</dbReference>
<dbReference type="Proteomes" id="UP000515154">
    <property type="component" value="Unplaced"/>
</dbReference>
<dbReference type="Gene3D" id="2.60.40.790">
    <property type="match status" value="1"/>
</dbReference>
<dbReference type="GO" id="GO:0036159">
    <property type="term" value="P:inner dynein arm assembly"/>
    <property type="evidence" value="ECO:0007669"/>
    <property type="project" value="TreeGrafter"/>
</dbReference>
<dbReference type="PANTHER" id="PTHR46492:SF1">
    <property type="entry name" value="DYNEIN AXONEMAL ASSEMBLY FACTOR 4"/>
    <property type="match status" value="1"/>
</dbReference>
<dbReference type="GO" id="GO:0036158">
    <property type="term" value="P:outer dynein arm assembly"/>
    <property type="evidence" value="ECO:0007669"/>
    <property type="project" value="TreeGrafter"/>
</dbReference>
<dbReference type="Pfam" id="PF04969">
    <property type="entry name" value="CS"/>
    <property type="match status" value="1"/>
</dbReference>
<dbReference type="RefSeq" id="XP_036355647.1">
    <property type="nucleotide sequence ID" value="XM_036499754.1"/>
</dbReference>
<organism evidence="3 4">
    <name type="scientific">Octopus sinensis</name>
    <name type="common">East Asian common octopus</name>
    <dbReference type="NCBI Taxonomy" id="2607531"/>
    <lineage>
        <taxon>Eukaryota</taxon>
        <taxon>Metazoa</taxon>
        <taxon>Spiralia</taxon>
        <taxon>Lophotrochozoa</taxon>
        <taxon>Mollusca</taxon>
        <taxon>Cephalopoda</taxon>
        <taxon>Coleoidea</taxon>
        <taxon>Octopodiformes</taxon>
        <taxon>Octopoda</taxon>
        <taxon>Incirrata</taxon>
        <taxon>Octopodidae</taxon>
        <taxon>Octopus</taxon>
    </lineage>
</organism>
<reference evidence="4" key="1">
    <citation type="submission" date="2025-08" db="UniProtKB">
        <authorList>
            <consortium name="RefSeq"/>
        </authorList>
    </citation>
    <scope>IDENTIFICATION</scope>
</reference>
<dbReference type="GO" id="GO:0003341">
    <property type="term" value="P:cilium movement"/>
    <property type="evidence" value="ECO:0007669"/>
    <property type="project" value="TreeGrafter"/>
</dbReference>
<sequence>MVIRVRDVEWGQSESALYLKLELHGSSPSSVDIVCTRRYIKVYNPTNQANYQPYLFECLLYADVEEDESTVVIKEGQIMFNLRKVVPEVWPTFMSEEKTSQIELFKEKENKKVADGLTALKVASPSHPSTTRQNESPKEFPIRDAGKIKMSFTERYFPTPSRESRAEEEEEVSGES</sequence>
<accession>A0A7E6ELG4</accession>
<evidence type="ECO:0000256" key="1">
    <source>
        <dbReference type="SAM" id="MobiDB-lite"/>
    </source>
</evidence>
<feature type="domain" description="CS" evidence="2">
    <location>
        <begin position="3"/>
        <end position="94"/>
    </location>
</feature>
<feature type="compositionally biased region" description="Acidic residues" evidence="1">
    <location>
        <begin position="166"/>
        <end position="176"/>
    </location>
</feature>
<dbReference type="SUPFAM" id="SSF49764">
    <property type="entry name" value="HSP20-like chaperones"/>
    <property type="match status" value="1"/>
</dbReference>
<feature type="region of interest" description="Disordered" evidence="1">
    <location>
        <begin position="123"/>
        <end position="176"/>
    </location>
</feature>
<dbReference type="InterPro" id="IPR007052">
    <property type="entry name" value="CS_dom"/>
</dbReference>